<dbReference type="InterPro" id="IPR001005">
    <property type="entry name" value="SANT/Myb"/>
</dbReference>
<reference evidence="2" key="1">
    <citation type="journal article" date="2022" name="Plant J.">
        <title>Strategies of tolerance reflected in two North American maple genomes.</title>
        <authorList>
            <person name="McEvoy S.L."/>
            <person name="Sezen U.U."/>
            <person name="Trouern-Trend A."/>
            <person name="McMahon S.M."/>
            <person name="Schaberg P.G."/>
            <person name="Yang J."/>
            <person name="Wegrzyn J.L."/>
            <person name="Swenson N.G."/>
        </authorList>
    </citation>
    <scope>NUCLEOTIDE SEQUENCE</scope>
    <source>
        <strain evidence="2">NS2018</strain>
    </source>
</reference>
<feature type="region of interest" description="Disordered" evidence="1">
    <location>
        <begin position="1"/>
        <end position="111"/>
    </location>
</feature>
<evidence type="ECO:0008006" key="4">
    <source>
        <dbReference type="Google" id="ProtNLM"/>
    </source>
</evidence>
<reference evidence="2" key="2">
    <citation type="submission" date="2023-06" db="EMBL/GenBank/DDBJ databases">
        <authorList>
            <person name="Swenson N.G."/>
            <person name="Wegrzyn J.L."/>
            <person name="Mcevoy S.L."/>
        </authorList>
    </citation>
    <scope>NUCLEOTIDE SEQUENCE</scope>
    <source>
        <strain evidence="2">NS2018</strain>
        <tissue evidence="2">Leaf</tissue>
    </source>
</reference>
<evidence type="ECO:0000313" key="3">
    <source>
        <dbReference type="Proteomes" id="UP001168877"/>
    </source>
</evidence>
<feature type="compositionally biased region" description="Basic and acidic residues" evidence="1">
    <location>
        <begin position="78"/>
        <end position="97"/>
    </location>
</feature>
<gene>
    <name evidence="2" type="ORF">LWI29_009884</name>
</gene>
<dbReference type="CDD" id="cd00167">
    <property type="entry name" value="SANT"/>
    <property type="match status" value="1"/>
</dbReference>
<name>A0AA39W558_ACESA</name>
<evidence type="ECO:0000256" key="1">
    <source>
        <dbReference type="SAM" id="MobiDB-lite"/>
    </source>
</evidence>
<protein>
    <recommendedName>
        <fullName evidence="4">Myb-like domain-containing protein</fullName>
    </recommendedName>
</protein>
<proteinExistence type="predicted"/>
<comment type="caution">
    <text evidence="2">The sequence shown here is derived from an EMBL/GenBank/DDBJ whole genome shotgun (WGS) entry which is preliminary data.</text>
</comment>
<dbReference type="PANTHER" id="PTHR14000">
    <property type="entry name" value="FINGER CCCH DOMAIN PROTEIN, PUTATIVE (DUF3755)-RELATED"/>
    <property type="match status" value="1"/>
</dbReference>
<sequence>MSKRNSIIDRDPETPLRRSPRFLQQRKNPPLPESQDARTSQNPKKHSKLQCRSSDELRRSSRLNSGVASLQSLRRSPRFSDKRNAEVPVKNSRDYNKGIESISNKRGGKKAEVGLKSSEEIVVNSERRTRTRTRKGFVSSVVESKVGLNLCPESEGTKLIIVVGLRASGKVKGGERKERVVDQTSEDTRVLRKRKRGDEGNESCKIQGWTKEQEIALQRAYYASNPTPHFWKKVAKLVPGKSAQDCFDKVHSDHVTPPQHPPRSRAKKMDLSPLAHFSLSASKLLKPTELKIKRPSCKKQKSHLAQKNVRQLLQRKHHVEQDYEADLFSVLEPNIHNSSTQVNEHNGLLSTPPKHLQEKQKSLKKCCGGSSGSKKTLSRFSGSRGMTLFSPPVLKQVKNRALHEKYIDRLHCREAKRKAASGKENRREIHGLKTDVIKTAKNALVTDAQNAINQFQHLHAKTISDSSDTDGNCIDCDDESETEI</sequence>
<dbReference type="Proteomes" id="UP001168877">
    <property type="component" value="Unassembled WGS sequence"/>
</dbReference>
<dbReference type="Gene3D" id="1.10.10.60">
    <property type="entry name" value="Homeodomain-like"/>
    <property type="match status" value="1"/>
</dbReference>
<organism evidence="2 3">
    <name type="scientific">Acer saccharum</name>
    <name type="common">Sugar maple</name>
    <dbReference type="NCBI Taxonomy" id="4024"/>
    <lineage>
        <taxon>Eukaryota</taxon>
        <taxon>Viridiplantae</taxon>
        <taxon>Streptophyta</taxon>
        <taxon>Embryophyta</taxon>
        <taxon>Tracheophyta</taxon>
        <taxon>Spermatophyta</taxon>
        <taxon>Magnoliopsida</taxon>
        <taxon>eudicotyledons</taxon>
        <taxon>Gunneridae</taxon>
        <taxon>Pentapetalae</taxon>
        <taxon>rosids</taxon>
        <taxon>malvids</taxon>
        <taxon>Sapindales</taxon>
        <taxon>Sapindaceae</taxon>
        <taxon>Hippocastanoideae</taxon>
        <taxon>Acereae</taxon>
        <taxon>Acer</taxon>
    </lineage>
</organism>
<accession>A0AA39W558</accession>
<evidence type="ECO:0000313" key="2">
    <source>
        <dbReference type="EMBL" id="KAK0603897.1"/>
    </source>
</evidence>
<keyword evidence="3" id="KW-1185">Reference proteome</keyword>
<feature type="compositionally biased region" description="Basic and acidic residues" evidence="1">
    <location>
        <begin position="1"/>
        <end position="16"/>
    </location>
</feature>
<dbReference type="EMBL" id="JAUESC010000002">
    <property type="protein sequence ID" value="KAK0603897.1"/>
    <property type="molecule type" value="Genomic_DNA"/>
</dbReference>
<dbReference type="SUPFAM" id="SSF46689">
    <property type="entry name" value="Homeodomain-like"/>
    <property type="match status" value="1"/>
</dbReference>
<dbReference type="InterPro" id="IPR009057">
    <property type="entry name" value="Homeodomain-like_sf"/>
</dbReference>
<dbReference type="PANTHER" id="PTHR14000:SF17">
    <property type="entry name" value="MYB-LIKE DOMAIN-CONTAINING PROTEIN"/>
    <property type="match status" value="1"/>
</dbReference>
<dbReference type="AlphaFoldDB" id="A0AA39W558"/>